<dbReference type="SUPFAM" id="SSF55729">
    <property type="entry name" value="Acyl-CoA N-acyltransferases (Nat)"/>
    <property type="match status" value="1"/>
</dbReference>
<dbReference type="Gene3D" id="3.40.630.30">
    <property type="match status" value="1"/>
</dbReference>
<reference evidence="2" key="1">
    <citation type="submission" date="2020-02" db="EMBL/GenBank/DDBJ databases">
        <title>Delineation of the pyrene-degrading pathway in Roseobacter clade bacteria by genomic analysis.</title>
        <authorList>
            <person name="Zhou H."/>
            <person name="Wang H."/>
        </authorList>
    </citation>
    <scope>NUCLEOTIDE SEQUENCE</scope>
    <source>
        <strain evidence="2">PrR005</strain>
    </source>
</reference>
<dbReference type="InterPro" id="IPR016181">
    <property type="entry name" value="Acyl_CoA_acyltransferase"/>
</dbReference>
<dbReference type="PROSITE" id="PS51186">
    <property type="entry name" value="GNAT"/>
    <property type="match status" value="1"/>
</dbReference>
<dbReference type="GO" id="GO:0016747">
    <property type="term" value="F:acyltransferase activity, transferring groups other than amino-acyl groups"/>
    <property type="evidence" value="ECO:0007669"/>
    <property type="project" value="InterPro"/>
</dbReference>
<proteinExistence type="predicted"/>
<organism evidence="2">
    <name type="scientific">Ruegeria sp. PrR005</name>
    <dbReference type="NCBI Taxonomy" id="2706882"/>
    <lineage>
        <taxon>Bacteria</taxon>
        <taxon>Pseudomonadati</taxon>
        <taxon>Pseudomonadota</taxon>
        <taxon>Alphaproteobacteria</taxon>
        <taxon>Rhodobacterales</taxon>
        <taxon>Roseobacteraceae</taxon>
        <taxon>Ruegeria</taxon>
    </lineage>
</organism>
<dbReference type="Pfam" id="PF00583">
    <property type="entry name" value="Acetyltransf_1"/>
    <property type="match status" value="1"/>
</dbReference>
<evidence type="ECO:0000259" key="1">
    <source>
        <dbReference type="PROSITE" id="PS51186"/>
    </source>
</evidence>
<feature type="domain" description="N-acetyltransferase" evidence="1">
    <location>
        <begin position="1"/>
        <end position="140"/>
    </location>
</feature>
<protein>
    <submittedName>
        <fullName evidence="2">N-acetyltransferase</fullName>
    </submittedName>
</protein>
<evidence type="ECO:0000313" key="2">
    <source>
        <dbReference type="EMBL" id="NDW48000.1"/>
    </source>
</evidence>
<sequence length="156" mass="16989">MNPLPPAVFPDMVDALLRAAFEGEAEAELVRALRADRDLATEIVYQEFGQLLGYAALSWMRAPDGWLCLAPVAVSPEHQNRGIGSKVLKLAIAWAKERDLTIVVLGDRDYYGKRGFSSKRAANLTAPYPVEHLLLAGPGQNAPASRLIYPIAFGEA</sequence>
<dbReference type="InterPro" id="IPR000182">
    <property type="entry name" value="GNAT_dom"/>
</dbReference>
<comment type="caution">
    <text evidence="2">The sequence shown here is derived from an EMBL/GenBank/DDBJ whole genome shotgun (WGS) entry which is preliminary data.</text>
</comment>
<accession>A0A6B2NY41</accession>
<dbReference type="AlphaFoldDB" id="A0A6B2NY41"/>
<dbReference type="CDD" id="cd04301">
    <property type="entry name" value="NAT_SF"/>
    <property type="match status" value="1"/>
</dbReference>
<name>A0A6B2NY41_9RHOB</name>
<dbReference type="RefSeq" id="WP_164133005.1">
    <property type="nucleotide sequence ID" value="NZ_JAAGOX010000057.1"/>
</dbReference>
<dbReference type="EMBL" id="JAAGOX010000057">
    <property type="protein sequence ID" value="NDW48000.1"/>
    <property type="molecule type" value="Genomic_DNA"/>
</dbReference>
<gene>
    <name evidence="2" type="ORF">G0P99_23890</name>
</gene>
<keyword evidence="2" id="KW-0808">Transferase</keyword>